<accession>A0A3N4HU49</accession>
<protein>
    <submittedName>
        <fullName evidence="1">Uncharacterized protein</fullName>
    </submittedName>
</protein>
<reference evidence="1 2" key="1">
    <citation type="journal article" date="2018" name="Nat. Ecol. Evol.">
        <title>Pezizomycetes genomes reveal the molecular basis of ectomycorrhizal truffle lifestyle.</title>
        <authorList>
            <person name="Murat C."/>
            <person name="Payen T."/>
            <person name="Noel B."/>
            <person name="Kuo A."/>
            <person name="Morin E."/>
            <person name="Chen J."/>
            <person name="Kohler A."/>
            <person name="Krizsan K."/>
            <person name="Balestrini R."/>
            <person name="Da Silva C."/>
            <person name="Montanini B."/>
            <person name="Hainaut M."/>
            <person name="Levati E."/>
            <person name="Barry K.W."/>
            <person name="Belfiori B."/>
            <person name="Cichocki N."/>
            <person name="Clum A."/>
            <person name="Dockter R.B."/>
            <person name="Fauchery L."/>
            <person name="Guy J."/>
            <person name="Iotti M."/>
            <person name="Le Tacon F."/>
            <person name="Lindquist E.A."/>
            <person name="Lipzen A."/>
            <person name="Malagnac F."/>
            <person name="Mello A."/>
            <person name="Molinier V."/>
            <person name="Miyauchi S."/>
            <person name="Poulain J."/>
            <person name="Riccioni C."/>
            <person name="Rubini A."/>
            <person name="Sitrit Y."/>
            <person name="Splivallo R."/>
            <person name="Traeger S."/>
            <person name="Wang M."/>
            <person name="Zifcakova L."/>
            <person name="Wipf D."/>
            <person name="Zambonelli A."/>
            <person name="Paolocci F."/>
            <person name="Nowrousian M."/>
            <person name="Ottonello S."/>
            <person name="Baldrian P."/>
            <person name="Spatafora J.W."/>
            <person name="Henrissat B."/>
            <person name="Nagy L.G."/>
            <person name="Aury J.M."/>
            <person name="Wincker P."/>
            <person name="Grigoriev I.V."/>
            <person name="Bonfante P."/>
            <person name="Martin F.M."/>
        </authorList>
    </citation>
    <scope>NUCLEOTIDE SEQUENCE [LARGE SCALE GENOMIC DNA]</scope>
    <source>
        <strain evidence="1 2">RN42</strain>
    </source>
</reference>
<sequence>MRFFGQQQTSCGPVTVSPSMPPASKGLFKSIRRLCTKKSLGKMKLQSHFEKIESIPPAGSKHVSESYRGLHLRLPKMLVTNRKCSIKSLAEPIGPAVSANPSLSVFTPFSKESLLVDFDSGDNTFSVCPKDGFITRSHINFLDLDFDFDLGVDASHSNSDDSEAETISPFDDKFSVPFGSCTSWGSLTSPNVSGMFETLPMEDDNYEFRRSRSSSLASTNPEYYGLTCEQPRRDSFLDMEFEELIKCGNIRSDYESPTERRYGRAFPTHIRCASSIYSRDEDDSAPGSIFGMIQNELRQDEGPNHRRMSGSSMGTVRSLTLHPNVNILDFPSLGSPFMSEDYVDVLMTDSDAQEYESSVESDVDYWNEAALLGKDDKNEYGFIFNNPNVDQFYTLEEACNTSSTESPLITTQNHFTKTCGIKRGKVVVRRVNRSHIEDGAMVEIDEEEFDPMSRWRRRGASGLVGGNRVASSSF</sequence>
<dbReference type="EMBL" id="ML119762">
    <property type="protein sequence ID" value="RPA75521.1"/>
    <property type="molecule type" value="Genomic_DNA"/>
</dbReference>
<evidence type="ECO:0000313" key="1">
    <source>
        <dbReference type="EMBL" id="RPA75521.1"/>
    </source>
</evidence>
<proteinExistence type="predicted"/>
<name>A0A3N4HU49_ASCIM</name>
<dbReference type="Proteomes" id="UP000275078">
    <property type="component" value="Unassembled WGS sequence"/>
</dbReference>
<gene>
    <name evidence="1" type="ORF">BJ508DRAFT_332040</name>
</gene>
<organism evidence="1 2">
    <name type="scientific">Ascobolus immersus RN42</name>
    <dbReference type="NCBI Taxonomy" id="1160509"/>
    <lineage>
        <taxon>Eukaryota</taxon>
        <taxon>Fungi</taxon>
        <taxon>Dikarya</taxon>
        <taxon>Ascomycota</taxon>
        <taxon>Pezizomycotina</taxon>
        <taxon>Pezizomycetes</taxon>
        <taxon>Pezizales</taxon>
        <taxon>Ascobolaceae</taxon>
        <taxon>Ascobolus</taxon>
    </lineage>
</organism>
<evidence type="ECO:0000313" key="2">
    <source>
        <dbReference type="Proteomes" id="UP000275078"/>
    </source>
</evidence>
<keyword evidence="2" id="KW-1185">Reference proteome</keyword>
<dbReference type="AlphaFoldDB" id="A0A3N4HU49"/>